<dbReference type="KEGG" id="abac:LuPra_04758"/>
<feature type="domain" description="Amidohydrolase 3" evidence="1">
    <location>
        <begin position="76"/>
        <end position="555"/>
    </location>
</feature>
<evidence type="ECO:0000313" key="3">
    <source>
        <dbReference type="Proteomes" id="UP000076079"/>
    </source>
</evidence>
<accession>A0A143PTL6</accession>
<dbReference type="EMBL" id="CP015136">
    <property type="protein sequence ID" value="AMY11508.1"/>
    <property type="molecule type" value="Genomic_DNA"/>
</dbReference>
<dbReference type="STRING" id="1855912.LuPra_04758"/>
<reference evidence="3" key="2">
    <citation type="submission" date="2016-04" db="EMBL/GenBank/DDBJ databases">
        <title>First Complete Genome Sequence of a Subdivision 6 Acidobacterium.</title>
        <authorList>
            <person name="Huang S."/>
            <person name="Vieira S."/>
            <person name="Bunk B."/>
            <person name="Riedel T."/>
            <person name="Sproeer C."/>
            <person name="Overmann J."/>
        </authorList>
    </citation>
    <scope>NUCLEOTIDE SEQUENCE [LARGE SCALE GENOMIC DNA]</scope>
    <source>
        <strain evidence="3">DSM 100886 HEG_-6_39</strain>
    </source>
</reference>
<proteinExistence type="predicted"/>
<keyword evidence="3" id="KW-1185">Reference proteome</keyword>
<dbReference type="PANTHER" id="PTHR22642:SF2">
    <property type="entry name" value="PROTEIN LONG AFTER FAR-RED 3"/>
    <property type="match status" value="1"/>
</dbReference>
<keyword evidence="2" id="KW-0378">Hydrolase</keyword>
<dbReference type="InterPro" id="IPR032466">
    <property type="entry name" value="Metal_Hydrolase"/>
</dbReference>
<dbReference type="Gene3D" id="2.30.40.10">
    <property type="entry name" value="Urease, subunit C, domain 1"/>
    <property type="match status" value="1"/>
</dbReference>
<dbReference type="AlphaFoldDB" id="A0A143PTL6"/>
<name>A0A143PTL6_LUTPR</name>
<dbReference type="CDD" id="cd01300">
    <property type="entry name" value="YtcJ_like"/>
    <property type="match status" value="1"/>
</dbReference>
<dbReference type="InterPro" id="IPR011059">
    <property type="entry name" value="Metal-dep_hydrolase_composite"/>
</dbReference>
<evidence type="ECO:0000259" key="1">
    <source>
        <dbReference type="Pfam" id="PF07969"/>
    </source>
</evidence>
<dbReference type="SUPFAM" id="SSF51338">
    <property type="entry name" value="Composite domain of metallo-dependent hydrolases"/>
    <property type="match status" value="1"/>
</dbReference>
<dbReference type="PATRIC" id="fig|1813736.3.peg.5016"/>
<dbReference type="Proteomes" id="UP000076079">
    <property type="component" value="Chromosome"/>
</dbReference>
<dbReference type="Pfam" id="PF07969">
    <property type="entry name" value="Amidohydro_3"/>
    <property type="match status" value="1"/>
</dbReference>
<dbReference type="PANTHER" id="PTHR22642">
    <property type="entry name" value="IMIDAZOLONEPROPIONASE"/>
    <property type="match status" value="1"/>
</dbReference>
<organism evidence="2 3">
    <name type="scientific">Luteitalea pratensis</name>
    <dbReference type="NCBI Taxonomy" id="1855912"/>
    <lineage>
        <taxon>Bacteria</taxon>
        <taxon>Pseudomonadati</taxon>
        <taxon>Acidobacteriota</taxon>
        <taxon>Vicinamibacteria</taxon>
        <taxon>Vicinamibacterales</taxon>
        <taxon>Vicinamibacteraceae</taxon>
        <taxon>Luteitalea</taxon>
    </lineage>
</organism>
<dbReference type="Gene3D" id="3.10.310.70">
    <property type="match status" value="1"/>
</dbReference>
<dbReference type="InterPro" id="IPR013108">
    <property type="entry name" value="Amidohydro_3"/>
</dbReference>
<sequence length="559" mass="59202">MRGLSLLLSLMVAGGVSFTRLTQPAAAPADLVVVHARVYTVDETRPEAQAVAIRGDRIVVVGTDAEALALRGPATQVIDAGGRAVIPGLHDAHGHVLGLGQSLQEVDLRGTTSAQAVIDAVRVRAQQVPTGQWLRGRGWDQNDWADTAWPTAAQLDAATPDHPVYLSRVDGHAAWVNTAAVRAAGLTATVADPAGGRVIRGAGGAPAGVLVDTAMNLVARHIPPADVAARRAQLRLADDVAASLGLTTVHDAGVAWDDVAVYRAAADDGTLKTRLYVMLRPPRTGETLPPPVLDYASHLLTVRAVKLVADGALGSRGAALHEPYSDDPGTRGLLVTAPADLHTQALAAVRAGYQPCVHAIGDRANTAVLDLFEQLQREVPGSRALRMRDEHAQILRAGDIPRFAALDVIASVQTTHATSDMPWVEKRIGAARTRDGAYMWQALRRSGAHLANGSDFPVEEPNPMFGFYAAITRQDAQGQPPGGWMPDQRLTRAEALHSVSAGAAYAAHLEQELGMLRPGMLADLLVLSDDIMQVVPARVRDARPLVTIRGGRVTFRDGI</sequence>
<dbReference type="InterPro" id="IPR033932">
    <property type="entry name" value="YtcJ-like"/>
</dbReference>
<dbReference type="GO" id="GO:0016810">
    <property type="term" value="F:hydrolase activity, acting on carbon-nitrogen (but not peptide) bonds"/>
    <property type="evidence" value="ECO:0007669"/>
    <property type="project" value="InterPro"/>
</dbReference>
<dbReference type="OrthoDB" id="9767366at2"/>
<dbReference type="RefSeq" id="WP_110173049.1">
    <property type="nucleotide sequence ID" value="NZ_CP015136.1"/>
</dbReference>
<dbReference type="SUPFAM" id="SSF51556">
    <property type="entry name" value="Metallo-dependent hydrolases"/>
    <property type="match status" value="1"/>
</dbReference>
<evidence type="ECO:0000313" key="2">
    <source>
        <dbReference type="EMBL" id="AMY11508.1"/>
    </source>
</evidence>
<dbReference type="EC" id="3.5.1.91" evidence="2"/>
<dbReference type="Gene3D" id="3.20.20.140">
    <property type="entry name" value="Metal-dependent hydrolases"/>
    <property type="match status" value="1"/>
</dbReference>
<gene>
    <name evidence="2" type="primary">nfdA_5</name>
    <name evidence="2" type="ORF">LuPra_04758</name>
</gene>
<protein>
    <submittedName>
        <fullName evidence="2">N-substituted formamide deformylase</fullName>
        <ecNumber evidence="2">3.5.1.91</ecNumber>
    </submittedName>
</protein>
<reference evidence="2 3" key="1">
    <citation type="journal article" date="2016" name="Genome Announc.">
        <title>First Complete Genome Sequence of a Subdivision 6 Acidobacterium Strain.</title>
        <authorList>
            <person name="Huang S."/>
            <person name="Vieira S."/>
            <person name="Bunk B."/>
            <person name="Riedel T."/>
            <person name="Sproer C."/>
            <person name="Overmann J."/>
        </authorList>
    </citation>
    <scope>NUCLEOTIDE SEQUENCE [LARGE SCALE GENOMIC DNA]</scope>
    <source>
        <strain evidence="3">DSM 100886 HEG_-6_39</strain>
    </source>
</reference>